<dbReference type="HOGENOM" id="CLU_747812_0_0_0"/>
<dbReference type="KEGG" id="sng:SNE_A00830"/>
<evidence type="ECO:0008006" key="4">
    <source>
        <dbReference type="Google" id="ProtNLM"/>
    </source>
</evidence>
<dbReference type="AlphaFoldDB" id="F8L580"/>
<keyword evidence="1" id="KW-0732">Signal</keyword>
<name>F8L580_SIMNZ</name>
<feature type="chain" id="PRO_5003379276" description="MOMP-like family protein" evidence="1">
    <location>
        <begin position="18"/>
        <end position="370"/>
    </location>
</feature>
<dbReference type="InterPro" id="IPR007825">
    <property type="entry name" value="Major_OMP_Legionella"/>
</dbReference>
<feature type="signal peptide" evidence="1">
    <location>
        <begin position="1"/>
        <end position="17"/>
    </location>
</feature>
<proteinExistence type="predicted"/>
<dbReference type="EMBL" id="FR872582">
    <property type="protein sequence ID" value="CCB87961.1"/>
    <property type="molecule type" value="Genomic_DNA"/>
</dbReference>
<protein>
    <recommendedName>
        <fullName evidence="4">MOMP-like family protein</fullName>
    </recommendedName>
</protein>
<keyword evidence="3" id="KW-1185">Reference proteome</keyword>
<dbReference type="Proteomes" id="UP000000496">
    <property type="component" value="Chromosome gsn.131"/>
</dbReference>
<dbReference type="Pfam" id="PF05150">
    <property type="entry name" value="Legionella_OMP"/>
    <property type="match status" value="1"/>
</dbReference>
<evidence type="ECO:0000313" key="2">
    <source>
        <dbReference type="EMBL" id="CCB87961.1"/>
    </source>
</evidence>
<dbReference type="RefSeq" id="WP_013942428.1">
    <property type="nucleotide sequence ID" value="NC_015713.1"/>
</dbReference>
<evidence type="ECO:0000313" key="3">
    <source>
        <dbReference type="Proteomes" id="UP000000496"/>
    </source>
</evidence>
<gene>
    <name evidence="2" type="ordered locus">SNE_A00830</name>
</gene>
<organism evidence="2 3">
    <name type="scientific">Simkania negevensis (strain ATCC VR-1471 / DSM 27360 / Z)</name>
    <dbReference type="NCBI Taxonomy" id="331113"/>
    <lineage>
        <taxon>Bacteria</taxon>
        <taxon>Pseudomonadati</taxon>
        <taxon>Chlamydiota</taxon>
        <taxon>Chlamydiia</taxon>
        <taxon>Parachlamydiales</taxon>
        <taxon>Simkaniaceae</taxon>
        <taxon>Simkania</taxon>
    </lineage>
</organism>
<evidence type="ECO:0000256" key="1">
    <source>
        <dbReference type="SAM" id="SignalP"/>
    </source>
</evidence>
<reference evidence="2 3" key="2">
    <citation type="journal article" date="2011" name="Mol. Biol. Evol.">
        <title>Unity in variety--the pan-genome of the Chlamydiae.</title>
        <authorList>
            <person name="Collingro A."/>
            <person name="Tischler P."/>
            <person name="Weinmaier T."/>
            <person name="Penz T."/>
            <person name="Heinz E."/>
            <person name="Brunham R.C."/>
            <person name="Read T.D."/>
            <person name="Bavoil P.M."/>
            <person name="Sachse K."/>
            <person name="Kahane S."/>
            <person name="Friedman M.G."/>
            <person name="Rattei T."/>
            <person name="Myers G.S."/>
            <person name="Horn M."/>
        </authorList>
    </citation>
    <scope>NUCLEOTIDE SEQUENCE [LARGE SCALE GENOMIC DNA]</scope>
    <source>
        <strain evidence="3">ATCC VR-1471 / Z</strain>
    </source>
</reference>
<reference key="1">
    <citation type="journal article" date="2011" name="Mol. Biol. Evol.">
        <title>Unity in variety -- the pan-genome of the Chlamydiae.</title>
        <authorList>
            <person name="Collingro A."/>
            <person name="Tischler P."/>
            <person name="Weinmaier T."/>
            <person name="Penz T."/>
            <person name="Heinz E."/>
            <person name="Brunham R.C."/>
            <person name="Read T.D."/>
            <person name="Bavoil P.M."/>
            <person name="Sachse K."/>
            <person name="Kahane S."/>
            <person name="Friedman M.G."/>
            <person name="Rattei T."/>
            <person name="Myers G.S.A."/>
            <person name="Horn M."/>
        </authorList>
    </citation>
    <scope>NUCLEOTIDE SEQUENCE</scope>
    <source>
        <strain>Z</strain>
    </source>
</reference>
<sequence length="370" mass="42746">MKKFLLLLFLSTASLFAENVLQFLEESEERKFWCFQDRQEMIEVEASLLYFTSTLSSPFSNELLLLNAALFPEFTDILDLKTASVDPEYNAGFQTELRYHIPSSNHLLIGSYRYVHNNADGTLKRNTITNSPDGMVQQNTQNDRGNEHFHLHTADLLLRHIYNVTKTALFYISAGLCFNDIHYYFNFHNNDQILNSNIAAPAVTPTSTSLDLSGHRKTRIWGLGPKIAFGFEYNFLPLNWPHKFNFDVGFEFSMQFSKKWGRGKFQGQGTQVGNITYSTNFIRIWEDSPEFALLPNLNLDTKLEYQYCCSKTVILGLTVGYRILTFWDIYDLNREINYRMEKSQPVLAAQLREKDSIGFSGPYLSISFSY</sequence>
<accession>F8L580</accession>